<gene>
    <name evidence="2" type="ORF">FZC85_07310</name>
</gene>
<dbReference type="Pfam" id="PF07463">
    <property type="entry name" value="NUMOD4"/>
    <property type="match status" value="1"/>
</dbReference>
<dbReference type="InterPro" id="IPR010902">
    <property type="entry name" value="NUMOD4"/>
</dbReference>
<feature type="domain" description="NUMOD4" evidence="1">
    <location>
        <begin position="4"/>
        <end position="48"/>
    </location>
</feature>
<dbReference type="SUPFAM" id="SSF54060">
    <property type="entry name" value="His-Me finger endonucleases"/>
    <property type="match status" value="1"/>
</dbReference>
<accession>A0A5D4UI21</accession>
<dbReference type="InterPro" id="IPR044925">
    <property type="entry name" value="His-Me_finger_sf"/>
</dbReference>
<dbReference type="RefSeq" id="WP_148969652.1">
    <property type="nucleotide sequence ID" value="NZ_JBNIKW010000002.1"/>
</dbReference>
<protein>
    <recommendedName>
        <fullName evidence="1">NUMOD4 domain-containing protein</fullName>
    </recommendedName>
</protein>
<dbReference type="OrthoDB" id="2629471at2"/>
<proteinExistence type="predicted"/>
<evidence type="ECO:0000313" key="2">
    <source>
        <dbReference type="EMBL" id="TYS86801.1"/>
    </source>
</evidence>
<organism evidence="2 3">
    <name type="scientific">Rossellomorea aquimaris</name>
    <dbReference type="NCBI Taxonomy" id="189382"/>
    <lineage>
        <taxon>Bacteria</taxon>
        <taxon>Bacillati</taxon>
        <taxon>Bacillota</taxon>
        <taxon>Bacilli</taxon>
        <taxon>Bacillales</taxon>
        <taxon>Bacillaceae</taxon>
        <taxon>Rossellomorea</taxon>
    </lineage>
</organism>
<dbReference type="EMBL" id="VTEZ01000002">
    <property type="protein sequence ID" value="TYS86801.1"/>
    <property type="molecule type" value="Genomic_DNA"/>
</dbReference>
<evidence type="ECO:0000313" key="3">
    <source>
        <dbReference type="Proteomes" id="UP000324269"/>
    </source>
</evidence>
<dbReference type="Gene3D" id="3.90.75.20">
    <property type="match status" value="1"/>
</dbReference>
<evidence type="ECO:0000259" key="1">
    <source>
        <dbReference type="Pfam" id="PF07463"/>
    </source>
</evidence>
<dbReference type="GO" id="GO:0016788">
    <property type="term" value="F:hydrolase activity, acting on ester bonds"/>
    <property type="evidence" value="ECO:0007669"/>
    <property type="project" value="InterPro"/>
</dbReference>
<reference evidence="2 3" key="1">
    <citation type="submission" date="2019-08" db="EMBL/GenBank/DDBJ databases">
        <title>Bacillus genomes from the desert of Cuatro Cienegas, Coahuila.</title>
        <authorList>
            <person name="Olmedo-Alvarez G."/>
        </authorList>
    </citation>
    <scope>NUCLEOTIDE SEQUENCE [LARGE SCALE GENOMIC DNA]</scope>
    <source>
        <strain evidence="2 3">CH87b_3T</strain>
    </source>
</reference>
<dbReference type="Proteomes" id="UP000324269">
    <property type="component" value="Unassembled WGS sequence"/>
</dbReference>
<dbReference type="AlphaFoldDB" id="A0A5D4UI21"/>
<comment type="caution">
    <text evidence="2">The sequence shown here is derived from an EMBL/GenBank/DDBJ whole genome shotgun (WGS) entry which is preliminary data.</text>
</comment>
<name>A0A5D4UI21_9BACI</name>
<sequence length="83" mass="9523">MKKEIYKPIIGYEGLYEISETGKVFSHHSKRTLKRCGDEYGFHVVRLHSGGKAANLKVFELWKTAFPSAIETDFKGAKTIIYR</sequence>